<feature type="signal peptide" evidence="1">
    <location>
        <begin position="1"/>
        <end position="20"/>
    </location>
</feature>
<dbReference type="AlphaFoldDB" id="A0A934PUS6"/>
<sequence>MKRILLTTAIAALFTANVFAIDGAKKTNGDGSDNVSYAVVNKFKIDFSNATDVTWTVTSNTQKATFTIDGVKKTAFYNLRGEYLGVTQYIDFKDLPFKATKEIMKDYKDYTIGEVIKLESNVTDNTIDPTVYFVDLKNDTEEVLLRVTPASGVYFFKQVK</sequence>
<dbReference type="Proteomes" id="UP000613193">
    <property type="component" value="Unassembled WGS sequence"/>
</dbReference>
<comment type="caution">
    <text evidence="2">The sequence shown here is derived from an EMBL/GenBank/DDBJ whole genome shotgun (WGS) entry which is preliminary data.</text>
</comment>
<organism evidence="2 3">
    <name type="scientific">Mucilaginibacter segetis</name>
    <dbReference type="NCBI Taxonomy" id="2793071"/>
    <lineage>
        <taxon>Bacteria</taxon>
        <taxon>Pseudomonadati</taxon>
        <taxon>Bacteroidota</taxon>
        <taxon>Sphingobacteriia</taxon>
        <taxon>Sphingobacteriales</taxon>
        <taxon>Sphingobacteriaceae</taxon>
        <taxon>Mucilaginibacter</taxon>
    </lineage>
</organism>
<evidence type="ECO:0000256" key="1">
    <source>
        <dbReference type="SAM" id="SignalP"/>
    </source>
</evidence>
<dbReference type="SUPFAM" id="SSF160574">
    <property type="entry name" value="BT0923-like"/>
    <property type="match status" value="1"/>
</dbReference>
<feature type="chain" id="PRO_5037140404" description="PepSY-like beta-lactamase-inhibitor" evidence="1">
    <location>
        <begin position="21"/>
        <end position="160"/>
    </location>
</feature>
<evidence type="ECO:0008006" key="4">
    <source>
        <dbReference type="Google" id="ProtNLM"/>
    </source>
</evidence>
<accession>A0A934PUS6</accession>
<dbReference type="RefSeq" id="WP_200065901.1">
    <property type="nucleotide sequence ID" value="NZ_JAEHFW010000001.1"/>
</dbReference>
<name>A0A934PUS6_9SPHI</name>
<dbReference type="EMBL" id="JAEHFW010000001">
    <property type="protein sequence ID" value="MBK0379475.1"/>
    <property type="molecule type" value="Genomic_DNA"/>
</dbReference>
<evidence type="ECO:0000313" key="3">
    <source>
        <dbReference type="Proteomes" id="UP000613193"/>
    </source>
</evidence>
<proteinExistence type="predicted"/>
<evidence type="ECO:0000313" key="2">
    <source>
        <dbReference type="EMBL" id="MBK0379475.1"/>
    </source>
</evidence>
<dbReference type="Gene3D" id="3.10.450.360">
    <property type="match status" value="1"/>
</dbReference>
<reference evidence="2" key="1">
    <citation type="submission" date="2020-12" db="EMBL/GenBank/DDBJ databases">
        <title>Bacterial novel species Mucilaginibacter sp. SD-g isolated from soil.</title>
        <authorList>
            <person name="Jung H.-Y."/>
        </authorList>
    </citation>
    <scope>NUCLEOTIDE SEQUENCE</scope>
    <source>
        <strain evidence="2">SD-g</strain>
    </source>
</reference>
<keyword evidence="1" id="KW-0732">Signal</keyword>
<keyword evidence="3" id="KW-1185">Reference proteome</keyword>
<protein>
    <recommendedName>
        <fullName evidence="4">PepSY-like beta-lactamase-inhibitor</fullName>
    </recommendedName>
</protein>
<gene>
    <name evidence="2" type="ORF">I5M19_09160</name>
</gene>